<organism evidence="4 5">
    <name type="scientific">Herpetosiphon gulosus</name>
    <dbReference type="NCBI Taxonomy" id="1973496"/>
    <lineage>
        <taxon>Bacteria</taxon>
        <taxon>Bacillati</taxon>
        <taxon>Chloroflexota</taxon>
        <taxon>Chloroflexia</taxon>
        <taxon>Herpetosiphonales</taxon>
        <taxon>Herpetosiphonaceae</taxon>
        <taxon>Herpetosiphon</taxon>
    </lineage>
</organism>
<keyword evidence="5" id="KW-1185">Reference proteome</keyword>
<dbReference type="InterPro" id="IPR020806">
    <property type="entry name" value="PKS_PP-bd"/>
</dbReference>
<dbReference type="InterPro" id="IPR042099">
    <property type="entry name" value="ANL_N_sf"/>
</dbReference>
<proteinExistence type="predicted"/>
<dbReference type="InterPro" id="IPR013968">
    <property type="entry name" value="PKS_KR"/>
</dbReference>
<evidence type="ECO:0000313" key="5">
    <source>
        <dbReference type="Proteomes" id="UP001428290"/>
    </source>
</evidence>
<dbReference type="PANTHER" id="PTHR43767:SF1">
    <property type="entry name" value="NONRIBOSOMAL PEPTIDE SYNTHASE PES1 (EUROFUNG)-RELATED"/>
    <property type="match status" value="1"/>
</dbReference>
<dbReference type="InterPro" id="IPR049490">
    <property type="entry name" value="C883_1060-like_KR_N"/>
</dbReference>
<dbReference type="PROSITE" id="PS00012">
    <property type="entry name" value="PHOSPHOPANTETHEINE"/>
    <property type="match status" value="1"/>
</dbReference>
<dbReference type="PANTHER" id="PTHR43767">
    <property type="entry name" value="LONG-CHAIN-FATTY-ACID--COA LIGASE"/>
    <property type="match status" value="1"/>
</dbReference>
<protein>
    <submittedName>
        <fullName evidence="4">2-succinylbenzoate--CoA ligase</fullName>
    </submittedName>
</protein>
<dbReference type="Pfam" id="PF08659">
    <property type="entry name" value="KR"/>
    <property type="match status" value="1"/>
</dbReference>
<dbReference type="InterPro" id="IPR006162">
    <property type="entry name" value="Ppantetheine_attach_site"/>
</dbReference>
<dbReference type="Pfam" id="PF00501">
    <property type="entry name" value="AMP-binding"/>
    <property type="match status" value="2"/>
</dbReference>
<dbReference type="PROSITE" id="PS50075">
    <property type="entry name" value="CARRIER"/>
    <property type="match status" value="1"/>
</dbReference>
<dbReference type="InterPro" id="IPR020845">
    <property type="entry name" value="AMP-binding_CS"/>
</dbReference>
<dbReference type="InterPro" id="IPR000873">
    <property type="entry name" value="AMP-dep_synth/lig_dom"/>
</dbReference>
<accession>A0ABP9X1X6</accession>
<sequence length="1818" mass="199164">MEMDFQSIQRRFATAVEQRSSQAALRYHDQVVSYRELAERAQRIANGLAAKQVGVGTHVAILLTNPIDICSTILATLLLGARYALLSPNLAKVRLQQVLARQQFVLVGSMASNNVAANQIEFEQLINSELAEITPHSATAESLIGLSLASNPSGLIEAGQLSQANLLSFIDFNLSKAKVSFQQSLWLGPEFNDFSAFASLATLASGGTLRFSALETFNQTTAEQPQTLILTLSTLGQLFAQQPELPKVRHILSSGEGLLDGEALKQQLKQQQTAWHNYYGFPAFQLLTVVGANTQTQASSQIHSGKPVPHTQALILDQHKQLAPIGLTGELYVAGAGVFAGFEQAQLNVERFIASPFAADTQLYQTRYLARWQDDGRLSISGSLDAAIELAGMSSLLQELESLLENHPAIVECCIVRRTTLSNTEQLTGFVVAKQQVEPSDILNYLEAQLDCQLPSLGLIQVDRLPRTADGQLDRQQLAQTSLLDSQQIADLQAQLQQAANGAELAVVAQPIFQATTPLHIDDLVPMVETGNFGTPQRTISEQPIEALSTQVKPALAVGPPLIKAEQTPLTLAEALVLAAKDYPEHGISYIEADGKALFQSYAALLADAEAVLAGLRAAGLQHGQHVVLQFAHNEPFVVAFWACMLGGFTAVPLALPNSSDPNNPAVSKLYNTWQTLEQPLIVSEQASLSHLQRIFNGLGVAKPAIQTAEQLRQYQPDQQHQQLSPHDSALLLFTSGSTGLPKGVELSHHNIISRSKASAQHNHFDHNDVSLNWMPLDHVGGIVMFHIHDVCLGCRQIQAKTDYILEDPVRWLDLLEQYRATITWSPNFAYALINDQHERVNSRRRNLSSLRFILNGGEGINKQTALNFLGLLQAHGLPATAMHPAYGMSETSSGISSSDQLVLGANTGFHELDQASLTGVIQPASADSIGVAFVEVGAPLPGVSLRIVNSNNQLLSEDLIGRLQIQGPTITAGYYRNPELNREVFTDDGWFTTGDLAFLHQGRLTIAGREKDVIIINGINYHNHEIEALVETLEGVEVSYTAACSVPSKHTGGTESLVIFYVSKSAEFDQQLAQINQIREVVVQKIGINPSYVLPVAKHDIPKTAIGKIQRSQLSQRFINGEFSSITKPIDLALANQQTLPRWFFSKQWQPVSKRHNPVLLKPSYAIFSDDSALARELIALLEQQNRAWVLISAGDTFSQQGQQYTINLHEPEHYHQLAAALATANIHDYVHLYSYDLPSTIEQVGDLAAAQYRGAYSILFLTQALAKQKLSQASLTVVSQRSHAINSSDQVVYAAAPLHGLLKTVPLEIDWLSCQHIDLDAADATTNSQHIYHELAQPKPNAEVAYRAGQRFVPQLVEAEIAQSSPVESPLVKGGLYLVTGGLGGIGSQFARWLLQNYNARLLITGSTELPLGSDWAKQLGADSSLGKRLRAYKDLIDISNDVHYQAVDITDSDQLARLINDAEQRWNQPLAGVFHFAGAGNLAYHWTVMDRHWITNESLATFEMMFAPKVYGTWALQQALSQRPELPIVAMSSINSFFGGATFSAYSAANSFLDSFILHQRQTTHPKALCLNWTQWDNIGMSLNNPQQIRNLSAERGYNVIGLQQGLQSLLTGISQRQYPLVMIGLNADSPALRQDLAASQPLQQRINLYTTDQHGPLSHDRYRQLANSYFGSATLEWYRVAELPRTNSGAIDLTALGQLDATNQPTALDQPTNIIEEQLVSIWQDILGKPKIGIHDNFFALGGHSLLATQLVSRLRDSFNLEVRLYQLFAAPTIAELANCIAELQLEQIDSAEMDALLAELEGLSEAELEAGLG</sequence>
<evidence type="ECO:0000313" key="4">
    <source>
        <dbReference type="EMBL" id="GAA5528853.1"/>
    </source>
</evidence>
<dbReference type="InterPro" id="IPR045851">
    <property type="entry name" value="AMP-bd_C_sf"/>
</dbReference>
<dbReference type="SUPFAM" id="SSF47336">
    <property type="entry name" value="ACP-like"/>
    <property type="match status" value="1"/>
</dbReference>
<comment type="caution">
    <text evidence="4">The sequence shown here is derived from an EMBL/GenBank/DDBJ whole genome shotgun (WGS) entry which is preliminary data.</text>
</comment>
<evidence type="ECO:0000259" key="3">
    <source>
        <dbReference type="PROSITE" id="PS50075"/>
    </source>
</evidence>
<dbReference type="Pfam" id="PF21394">
    <property type="entry name" value="Beta-ketacyl_N"/>
    <property type="match status" value="1"/>
</dbReference>
<dbReference type="PROSITE" id="PS00455">
    <property type="entry name" value="AMP_BINDING"/>
    <property type="match status" value="1"/>
</dbReference>
<evidence type="ECO:0000256" key="2">
    <source>
        <dbReference type="ARBA" id="ARBA00022553"/>
    </source>
</evidence>
<dbReference type="Proteomes" id="UP001428290">
    <property type="component" value="Unassembled WGS sequence"/>
</dbReference>
<dbReference type="GO" id="GO:0016874">
    <property type="term" value="F:ligase activity"/>
    <property type="evidence" value="ECO:0007669"/>
    <property type="project" value="UniProtKB-KW"/>
</dbReference>
<keyword evidence="2" id="KW-0597">Phosphoprotein</keyword>
<keyword evidence="4" id="KW-0436">Ligase</keyword>
<dbReference type="InterPro" id="IPR036736">
    <property type="entry name" value="ACP-like_sf"/>
</dbReference>
<dbReference type="InterPro" id="IPR036291">
    <property type="entry name" value="NAD(P)-bd_dom_sf"/>
</dbReference>
<dbReference type="SMART" id="SM00822">
    <property type="entry name" value="PKS_KR"/>
    <property type="match status" value="1"/>
</dbReference>
<dbReference type="Gene3D" id="1.10.1200.10">
    <property type="entry name" value="ACP-like"/>
    <property type="match status" value="1"/>
</dbReference>
<reference evidence="4 5" key="1">
    <citation type="submission" date="2024-02" db="EMBL/GenBank/DDBJ databases">
        <title>Herpetosiphon gulosus NBRC 112829.</title>
        <authorList>
            <person name="Ichikawa N."/>
            <person name="Katano-Makiyama Y."/>
            <person name="Hidaka K."/>
        </authorList>
    </citation>
    <scope>NUCLEOTIDE SEQUENCE [LARGE SCALE GENOMIC DNA]</scope>
    <source>
        <strain evidence="4 5">NBRC 112829</strain>
    </source>
</reference>
<dbReference type="Gene3D" id="3.40.50.12780">
    <property type="entry name" value="N-terminal domain of ligase-like"/>
    <property type="match status" value="2"/>
</dbReference>
<dbReference type="InterPro" id="IPR050237">
    <property type="entry name" value="ATP-dep_AMP-bd_enzyme"/>
</dbReference>
<dbReference type="Pfam" id="PF13193">
    <property type="entry name" value="AMP-binding_C"/>
    <property type="match status" value="1"/>
</dbReference>
<feature type="domain" description="Carrier" evidence="3">
    <location>
        <begin position="1714"/>
        <end position="1789"/>
    </location>
</feature>
<dbReference type="Gene3D" id="3.40.50.720">
    <property type="entry name" value="NAD(P)-binding Rossmann-like Domain"/>
    <property type="match status" value="1"/>
</dbReference>
<dbReference type="Gene3D" id="3.30.300.30">
    <property type="match status" value="2"/>
</dbReference>
<dbReference type="CDD" id="cd08953">
    <property type="entry name" value="KR_2_SDR_x"/>
    <property type="match status" value="1"/>
</dbReference>
<keyword evidence="1" id="KW-0596">Phosphopantetheine</keyword>
<dbReference type="Pfam" id="PF00550">
    <property type="entry name" value="PP-binding"/>
    <property type="match status" value="1"/>
</dbReference>
<dbReference type="InterPro" id="IPR009081">
    <property type="entry name" value="PP-bd_ACP"/>
</dbReference>
<dbReference type="SUPFAM" id="SSF51735">
    <property type="entry name" value="NAD(P)-binding Rossmann-fold domains"/>
    <property type="match status" value="2"/>
</dbReference>
<dbReference type="SMART" id="SM00823">
    <property type="entry name" value="PKS_PP"/>
    <property type="match status" value="1"/>
</dbReference>
<gene>
    <name evidence="4" type="primary">menE</name>
    <name evidence="4" type="ORF">Hgul01_02656</name>
</gene>
<dbReference type="InterPro" id="IPR025110">
    <property type="entry name" value="AMP-bd_C"/>
</dbReference>
<evidence type="ECO:0000256" key="1">
    <source>
        <dbReference type="ARBA" id="ARBA00022450"/>
    </source>
</evidence>
<dbReference type="InterPro" id="IPR057326">
    <property type="entry name" value="KR_dom"/>
</dbReference>
<name>A0ABP9X1X6_9CHLR</name>
<dbReference type="SUPFAM" id="SSF56801">
    <property type="entry name" value="Acetyl-CoA synthetase-like"/>
    <property type="match status" value="2"/>
</dbReference>
<dbReference type="EMBL" id="BAABRU010000008">
    <property type="protein sequence ID" value="GAA5528853.1"/>
    <property type="molecule type" value="Genomic_DNA"/>
</dbReference>